<dbReference type="PROSITE" id="PS50968">
    <property type="entry name" value="BIOTINYL_LIPOYL"/>
    <property type="match status" value="1"/>
</dbReference>
<evidence type="ECO:0000256" key="3">
    <source>
        <dbReference type="ARBA" id="ARBA00023267"/>
    </source>
</evidence>
<comment type="pathway">
    <text evidence="4">Lipid metabolism; fatty acid biosynthesis.</text>
</comment>
<dbReference type="InterPro" id="IPR001249">
    <property type="entry name" value="AcCoA_biotinCC"/>
</dbReference>
<dbReference type="EMBL" id="BMES01000001">
    <property type="protein sequence ID" value="GGH07100.1"/>
    <property type="molecule type" value="Genomic_DNA"/>
</dbReference>
<keyword evidence="4" id="KW-0276">Fatty acid metabolism</keyword>
<reference evidence="7" key="1">
    <citation type="journal article" date="2014" name="Int. J. Syst. Evol. Microbiol.">
        <title>Complete genome sequence of Corynebacterium casei LMG S-19264T (=DSM 44701T), isolated from a smear-ripened cheese.</title>
        <authorList>
            <consortium name="US DOE Joint Genome Institute (JGI-PGF)"/>
            <person name="Walter F."/>
            <person name="Albersmeier A."/>
            <person name="Kalinowski J."/>
            <person name="Ruckert C."/>
        </authorList>
    </citation>
    <scope>NUCLEOTIDE SEQUENCE</scope>
    <source>
        <strain evidence="7">CGMCC 1.12214</strain>
    </source>
</reference>
<dbReference type="AlphaFoldDB" id="A0A917I3U8"/>
<dbReference type="GO" id="GO:0006633">
    <property type="term" value="P:fatty acid biosynthetic process"/>
    <property type="evidence" value="ECO:0007669"/>
    <property type="project" value="UniProtKB-KW"/>
</dbReference>
<proteinExistence type="predicted"/>
<dbReference type="SUPFAM" id="SSF51230">
    <property type="entry name" value="Single hybrid motif"/>
    <property type="match status" value="1"/>
</dbReference>
<dbReference type="InterPro" id="IPR000089">
    <property type="entry name" value="Biotin_lipoyl"/>
</dbReference>
<dbReference type="PANTHER" id="PTHR45266:SF3">
    <property type="entry name" value="OXALOACETATE DECARBOXYLASE ALPHA CHAIN"/>
    <property type="match status" value="1"/>
</dbReference>
<keyword evidence="3 4" id="KW-0092">Biotin</keyword>
<evidence type="ECO:0000256" key="5">
    <source>
        <dbReference type="SAM" id="MobiDB-lite"/>
    </source>
</evidence>
<accession>A0A917I3U8</accession>
<comment type="caution">
    <text evidence="7">The sequence shown here is derived from an EMBL/GenBank/DDBJ whole genome shotgun (WGS) entry which is preliminary data.</text>
</comment>
<dbReference type="GO" id="GO:0003989">
    <property type="term" value="F:acetyl-CoA carboxylase activity"/>
    <property type="evidence" value="ECO:0007669"/>
    <property type="project" value="InterPro"/>
</dbReference>
<gene>
    <name evidence="7" type="primary">accB</name>
    <name evidence="7" type="ORF">GCM10007036_01770</name>
</gene>
<evidence type="ECO:0000313" key="7">
    <source>
        <dbReference type="EMBL" id="GGH07100.1"/>
    </source>
</evidence>
<evidence type="ECO:0000256" key="2">
    <source>
        <dbReference type="ARBA" id="ARBA00017562"/>
    </source>
</evidence>
<name>A0A917I3U8_9HYPH</name>
<dbReference type="RefSeq" id="WP_188515855.1">
    <property type="nucleotide sequence ID" value="NZ_BMES01000001.1"/>
</dbReference>
<evidence type="ECO:0000256" key="1">
    <source>
        <dbReference type="ARBA" id="ARBA00003761"/>
    </source>
</evidence>
<keyword evidence="8" id="KW-1185">Reference proteome</keyword>
<reference evidence="7" key="2">
    <citation type="submission" date="2020-09" db="EMBL/GenBank/DDBJ databases">
        <authorList>
            <person name="Sun Q."/>
            <person name="Zhou Y."/>
        </authorList>
    </citation>
    <scope>NUCLEOTIDE SEQUENCE</scope>
    <source>
        <strain evidence="7">CGMCC 1.12214</strain>
    </source>
</reference>
<dbReference type="Proteomes" id="UP000603912">
    <property type="component" value="Unassembled WGS sequence"/>
</dbReference>
<dbReference type="Gene3D" id="2.40.50.100">
    <property type="match status" value="1"/>
</dbReference>
<comment type="function">
    <text evidence="1 4">This protein is a component of the acetyl coenzyme A carboxylase complex; first, biotin carboxylase catalyzes the carboxylation of the carrier protein and then the transcarboxylase transfers the carboxyl group to form malonyl-CoA.</text>
</comment>
<dbReference type="CDD" id="cd06850">
    <property type="entry name" value="biotinyl_domain"/>
    <property type="match status" value="1"/>
</dbReference>
<dbReference type="GO" id="GO:0009317">
    <property type="term" value="C:acetyl-CoA carboxylase complex"/>
    <property type="evidence" value="ECO:0007669"/>
    <property type="project" value="InterPro"/>
</dbReference>
<dbReference type="InterPro" id="IPR011053">
    <property type="entry name" value="Single_hybrid_motif"/>
</dbReference>
<protein>
    <recommendedName>
        <fullName evidence="2 4">Biotin carboxyl carrier protein of acetyl-CoA carboxylase</fullName>
    </recommendedName>
</protein>
<dbReference type="PANTHER" id="PTHR45266">
    <property type="entry name" value="OXALOACETATE DECARBOXYLASE ALPHA CHAIN"/>
    <property type="match status" value="1"/>
</dbReference>
<evidence type="ECO:0000259" key="6">
    <source>
        <dbReference type="PROSITE" id="PS50968"/>
    </source>
</evidence>
<evidence type="ECO:0000256" key="4">
    <source>
        <dbReference type="RuleBase" id="RU364072"/>
    </source>
</evidence>
<feature type="region of interest" description="Disordered" evidence="5">
    <location>
        <begin position="42"/>
        <end position="61"/>
    </location>
</feature>
<dbReference type="Pfam" id="PF00364">
    <property type="entry name" value="Biotin_lipoyl"/>
    <property type="match status" value="1"/>
</dbReference>
<sequence length="147" mass="14974">MDAHDIKTLIDAMAASDLTELRAVQDGWSLQLIRRRDPSATITQASPRPAPVKQNAVAGRGSRAAAASSDQASIAAPLGGVVYLSSAPGAPVLAPVGAVVAPGATVCIIEAMKVFVEVRAERAGVVEAVLVRSGDDVDAGQPLLRIG</sequence>
<keyword evidence="4" id="KW-0444">Lipid biosynthesis</keyword>
<organism evidence="7 8">
    <name type="scientific">Alsobacter metallidurans</name>
    <dbReference type="NCBI Taxonomy" id="340221"/>
    <lineage>
        <taxon>Bacteria</taxon>
        <taxon>Pseudomonadati</taxon>
        <taxon>Pseudomonadota</taxon>
        <taxon>Alphaproteobacteria</taxon>
        <taxon>Hyphomicrobiales</taxon>
        <taxon>Alsobacteraceae</taxon>
        <taxon>Alsobacter</taxon>
    </lineage>
</organism>
<evidence type="ECO:0000313" key="8">
    <source>
        <dbReference type="Proteomes" id="UP000603912"/>
    </source>
</evidence>
<dbReference type="PRINTS" id="PR01071">
    <property type="entry name" value="ACOABIOTINCC"/>
</dbReference>
<keyword evidence="4" id="KW-0443">Lipid metabolism</keyword>
<keyword evidence="4" id="KW-0275">Fatty acid biosynthesis</keyword>
<feature type="domain" description="Lipoyl-binding" evidence="6">
    <location>
        <begin position="71"/>
        <end position="147"/>
    </location>
</feature>
<dbReference type="InterPro" id="IPR050709">
    <property type="entry name" value="Biotin_Carboxyl_Carrier/Decarb"/>
</dbReference>